<keyword evidence="3" id="KW-1185">Reference proteome</keyword>
<reference evidence="2 3" key="1">
    <citation type="submission" date="2018-04" db="EMBL/GenBank/DDBJ databases">
        <title>WGS assembly of Panicum hallii var. hallii HAL2.</title>
        <authorList>
            <person name="Lovell J."/>
            <person name="Jenkins J."/>
            <person name="Lowry D."/>
            <person name="Mamidi S."/>
            <person name="Sreedasyam A."/>
            <person name="Weng X."/>
            <person name="Barry K."/>
            <person name="Bonette J."/>
            <person name="Campitelli B."/>
            <person name="Daum C."/>
            <person name="Gordon S."/>
            <person name="Gould B."/>
            <person name="Lipzen A."/>
            <person name="MacQueen A."/>
            <person name="Palacio-Mejia J."/>
            <person name="Plott C."/>
            <person name="Shakirov E."/>
            <person name="Shu S."/>
            <person name="Yoshinaga Y."/>
            <person name="Zane M."/>
            <person name="Rokhsar D."/>
            <person name="Grimwood J."/>
            <person name="Schmutz J."/>
            <person name="Juenger T."/>
        </authorList>
    </citation>
    <scope>NUCLEOTIDE SEQUENCE [LARGE SCALE GENOMIC DNA]</scope>
    <source>
        <strain evidence="3">cv. HAL2</strain>
    </source>
</reference>
<evidence type="ECO:0000256" key="1">
    <source>
        <dbReference type="SAM" id="Phobius"/>
    </source>
</evidence>
<evidence type="ECO:0000313" key="2">
    <source>
        <dbReference type="EMBL" id="PUZ58007.1"/>
    </source>
</evidence>
<organism evidence="2 3">
    <name type="scientific">Panicum hallii var. hallii</name>
    <dbReference type="NCBI Taxonomy" id="1504633"/>
    <lineage>
        <taxon>Eukaryota</taxon>
        <taxon>Viridiplantae</taxon>
        <taxon>Streptophyta</taxon>
        <taxon>Embryophyta</taxon>
        <taxon>Tracheophyta</taxon>
        <taxon>Spermatophyta</taxon>
        <taxon>Magnoliopsida</taxon>
        <taxon>Liliopsida</taxon>
        <taxon>Poales</taxon>
        <taxon>Poaceae</taxon>
        <taxon>PACMAD clade</taxon>
        <taxon>Panicoideae</taxon>
        <taxon>Panicodae</taxon>
        <taxon>Paniceae</taxon>
        <taxon>Panicinae</taxon>
        <taxon>Panicum</taxon>
        <taxon>Panicum sect. Panicum</taxon>
    </lineage>
</organism>
<evidence type="ECO:0000313" key="3">
    <source>
        <dbReference type="Proteomes" id="UP000244336"/>
    </source>
</evidence>
<gene>
    <name evidence="2" type="ORF">GQ55_5G475600</name>
</gene>
<keyword evidence="1" id="KW-0812">Transmembrane</keyword>
<dbReference type="Gramene" id="PUZ58007">
    <property type="protein sequence ID" value="PUZ58007"/>
    <property type="gene ID" value="GQ55_5G475600"/>
</dbReference>
<proteinExistence type="predicted"/>
<dbReference type="OrthoDB" id="672140at2759"/>
<dbReference type="Pfam" id="PF12442">
    <property type="entry name" value="DUF3681"/>
    <property type="match status" value="1"/>
</dbReference>
<dbReference type="EMBL" id="CM009753">
    <property type="protein sequence ID" value="PUZ58007.1"/>
    <property type="molecule type" value="Genomic_DNA"/>
</dbReference>
<keyword evidence="1" id="KW-0472">Membrane</keyword>
<feature type="transmembrane region" description="Helical" evidence="1">
    <location>
        <begin position="69"/>
        <end position="93"/>
    </location>
</feature>
<keyword evidence="1" id="KW-1133">Transmembrane helix</keyword>
<sequence length="126" mass="12734">MEIKSPAGPCSMALGRTWGEEEADAAAASELHQAPTCFQASALAGLATTSMAVTLAVREPPPGLDKNTYLLAVAGAFFAGVAEVITAAVCVSNNPRARCAAGKKLMYASVAPLAAVVGLSVASLLW</sequence>
<dbReference type="PANTHER" id="PTHR33530">
    <property type="entry name" value="OS01G0147100 PROTEIN"/>
    <property type="match status" value="1"/>
</dbReference>
<dbReference type="InterPro" id="IPR022149">
    <property type="entry name" value="DUF3681"/>
</dbReference>
<name>A0A2T7DQZ8_9POAL</name>
<dbReference type="Proteomes" id="UP000244336">
    <property type="component" value="Chromosome 5"/>
</dbReference>
<feature type="transmembrane region" description="Helical" evidence="1">
    <location>
        <begin position="105"/>
        <end position="125"/>
    </location>
</feature>
<dbReference type="AlphaFoldDB" id="A0A2T7DQZ8"/>
<protein>
    <submittedName>
        <fullName evidence="2">Uncharacterized protein</fullName>
    </submittedName>
</protein>
<dbReference type="PANTHER" id="PTHR33530:SF4">
    <property type="entry name" value="OS01G0145800 PROTEIN"/>
    <property type="match status" value="1"/>
</dbReference>
<accession>A0A2T7DQZ8</accession>